<evidence type="ECO:0000256" key="1">
    <source>
        <dbReference type="SAM" id="SignalP"/>
    </source>
</evidence>
<dbReference type="Proteomes" id="UP000001075">
    <property type="component" value="Unassembled WGS sequence"/>
</dbReference>
<keyword evidence="1" id="KW-0732">Signal</keyword>
<sequence>MVEGWAVLCSFCFMVEPVLFESWTLRKHQFPFGTSSFHIIKAFQSILGLLTHIT</sequence>
<accession>G3IE70</accession>
<dbReference type="InParanoid" id="G3IE70"/>
<feature type="chain" id="PRO_5003445201" evidence="1">
    <location>
        <begin position="21"/>
        <end position="54"/>
    </location>
</feature>
<evidence type="ECO:0000313" key="2">
    <source>
        <dbReference type="EMBL" id="EGV93800.1"/>
    </source>
</evidence>
<dbReference type="EMBL" id="JH002143">
    <property type="protein sequence ID" value="EGV93800.1"/>
    <property type="molecule type" value="Genomic_DNA"/>
</dbReference>
<dbReference type="AlphaFoldDB" id="G3IE70"/>
<organism evidence="2 3">
    <name type="scientific">Cricetulus griseus</name>
    <name type="common">Chinese hamster</name>
    <name type="synonym">Cricetulus barabensis griseus</name>
    <dbReference type="NCBI Taxonomy" id="10029"/>
    <lineage>
        <taxon>Eukaryota</taxon>
        <taxon>Metazoa</taxon>
        <taxon>Chordata</taxon>
        <taxon>Craniata</taxon>
        <taxon>Vertebrata</taxon>
        <taxon>Euteleostomi</taxon>
        <taxon>Mammalia</taxon>
        <taxon>Eutheria</taxon>
        <taxon>Euarchontoglires</taxon>
        <taxon>Glires</taxon>
        <taxon>Rodentia</taxon>
        <taxon>Myomorpha</taxon>
        <taxon>Muroidea</taxon>
        <taxon>Cricetidae</taxon>
        <taxon>Cricetinae</taxon>
        <taxon>Cricetulus</taxon>
    </lineage>
</organism>
<name>G3IE70_CRIGR</name>
<evidence type="ECO:0000313" key="3">
    <source>
        <dbReference type="Proteomes" id="UP000001075"/>
    </source>
</evidence>
<feature type="signal peptide" evidence="1">
    <location>
        <begin position="1"/>
        <end position="20"/>
    </location>
</feature>
<gene>
    <name evidence="2" type="ORF">I79_022014</name>
</gene>
<reference evidence="3" key="1">
    <citation type="journal article" date="2011" name="Nat. Biotechnol.">
        <title>The genomic sequence of the Chinese hamster ovary (CHO)-K1 cell line.</title>
        <authorList>
            <person name="Xu X."/>
            <person name="Nagarajan H."/>
            <person name="Lewis N.E."/>
            <person name="Pan S."/>
            <person name="Cai Z."/>
            <person name="Liu X."/>
            <person name="Chen W."/>
            <person name="Xie M."/>
            <person name="Wang W."/>
            <person name="Hammond S."/>
            <person name="Andersen M.R."/>
            <person name="Neff N."/>
            <person name="Passarelli B."/>
            <person name="Koh W."/>
            <person name="Fan H.C."/>
            <person name="Wang J."/>
            <person name="Gui Y."/>
            <person name="Lee K.H."/>
            <person name="Betenbaugh M.J."/>
            <person name="Quake S.R."/>
            <person name="Famili I."/>
            <person name="Palsson B.O."/>
            <person name="Wang J."/>
        </authorList>
    </citation>
    <scope>NUCLEOTIDE SEQUENCE [LARGE SCALE GENOMIC DNA]</scope>
    <source>
        <strain evidence="3">CHO K1 cell line</strain>
    </source>
</reference>
<proteinExistence type="predicted"/>
<protein>
    <submittedName>
        <fullName evidence="2">Uncharacterized protein</fullName>
    </submittedName>
</protein>